<dbReference type="EMBL" id="CM046114">
    <property type="protein sequence ID" value="KAI8420164.1"/>
    <property type="molecule type" value="Genomic_DNA"/>
</dbReference>
<comment type="caution">
    <text evidence="1">The sequence shown here is derived from an EMBL/GenBank/DDBJ whole genome shotgun (WGS) entry which is preliminary data.</text>
</comment>
<proteinExistence type="predicted"/>
<sequence>MKRSLRLLKIAREGYKDDEKRKRLTIPSPVPPGSEPEIAYLMECFGGKLNEADENKSPNITLEKVNSNGKKIMDNSPVKEIYVVAAEVHAP</sequence>
<evidence type="ECO:0000313" key="2">
    <source>
        <dbReference type="Proteomes" id="UP001064048"/>
    </source>
</evidence>
<name>A0ACC0J7Y3_CHOFU</name>
<keyword evidence="2" id="KW-1185">Reference proteome</keyword>
<gene>
    <name evidence="1" type="ORF">MSG28_008729</name>
</gene>
<protein>
    <submittedName>
        <fullName evidence="1">Uncharacterized protein</fullName>
    </submittedName>
</protein>
<accession>A0ACC0J7Y3</accession>
<organism evidence="1 2">
    <name type="scientific">Choristoneura fumiferana</name>
    <name type="common">Spruce budworm moth</name>
    <name type="synonym">Archips fumiferana</name>
    <dbReference type="NCBI Taxonomy" id="7141"/>
    <lineage>
        <taxon>Eukaryota</taxon>
        <taxon>Metazoa</taxon>
        <taxon>Ecdysozoa</taxon>
        <taxon>Arthropoda</taxon>
        <taxon>Hexapoda</taxon>
        <taxon>Insecta</taxon>
        <taxon>Pterygota</taxon>
        <taxon>Neoptera</taxon>
        <taxon>Endopterygota</taxon>
        <taxon>Lepidoptera</taxon>
        <taxon>Glossata</taxon>
        <taxon>Ditrysia</taxon>
        <taxon>Tortricoidea</taxon>
        <taxon>Tortricidae</taxon>
        <taxon>Tortricinae</taxon>
        <taxon>Choristoneura</taxon>
    </lineage>
</organism>
<evidence type="ECO:0000313" key="1">
    <source>
        <dbReference type="EMBL" id="KAI8420164.1"/>
    </source>
</evidence>
<reference evidence="1 2" key="1">
    <citation type="journal article" date="2022" name="Genome Biol. Evol.">
        <title>The Spruce Budworm Genome: Reconstructing the Evolutionary History of Antifreeze Proteins.</title>
        <authorList>
            <person name="Beliveau C."/>
            <person name="Gagne P."/>
            <person name="Picq S."/>
            <person name="Vernygora O."/>
            <person name="Keeling C.I."/>
            <person name="Pinkney K."/>
            <person name="Doucet D."/>
            <person name="Wen F."/>
            <person name="Johnston J.S."/>
            <person name="Maaroufi H."/>
            <person name="Boyle B."/>
            <person name="Laroche J."/>
            <person name="Dewar K."/>
            <person name="Juretic N."/>
            <person name="Blackburn G."/>
            <person name="Nisole A."/>
            <person name="Brunet B."/>
            <person name="Brandao M."/>
            <person name="Lumley L."/>
            <person name="Duan J."/>
            <person name="Quan G."/>
            <person name="Lucarotti C.J."/>
            <person name="Roe A.D."/>
            <person name="Sperling F.A.H."/>
            <person name="Levesque R.C."/>
            <person name="Cusson M."/>
        </authorList>
    </citation>
    <scope>NUCLEOTIDE SEQUENCE [LARGE SCALE GENOMIC DNA]</scope>
    <source>
        <strain evidence="1">Glfc:IPQL:Cfum</strain>
    </source>
</reference>
<dbReference type="Proteomes" id="UP001064048">
    <property type="component" value="Chromosome 14"/>
</dbReference>